<evidence type="ECO:0000313" key="1">
    <source>
        <dbReference type="EMBL" id="RUP46281.1"/>
    </source>
</evidence>
<keyword evidence="2" id="KW-1185">Reference proteome</keyword>
<dbReference type="AlphaFoldDB" id="A0A433D621"/>
<dbReference type="Gene3D" id="1.25.50.20">
    <property type="match status" value="1"/>
</dbReference>
<evidence type="ECO:0000313" key="2">
    <source>
        <dbReference type="Proteomes" id="UP000268093"/>
    </source>
</evidence>
<sequence>MNLFGNFIKCSIDGFSDNARINEIEAFFVGRDTKEYDRSLKQAIENTRVNVKWVTRDRADVKAWGGCEDFKRSVYQYEMEGDCGRESASRVNVIYCVIRGMSFRSHRRRRKINWCRTICLIYHIPCNVDDLEPAIAHPQKHS</sequence>
<reference evidence="1 2" key="1">
    <citation type="journal article" date="2018" name="New Phytol.">
        <title>Phylogenomics of Endogonaceae and evolution of mycorrhizas within Mucoromycota.</title>
        <authorList>
            <person name="Chang Y."/>
            <person name="Desiro A."/>
            <person name="Na H."/>
            <person name="Sandor L."/>
            <person name="Lipzen A."/>
            <person name="Clum A."/>
            <person name="Barry K."/>
            <person name="Grigoriev I.V."/>
            <person name="Martin F.M."/>
            <person name="Stajich J.E."/>
            <person name="Smith M.E."/>
            <person name="Bonito G."/>
            <person name="Spatafora J.W."/>
        </authorList>
    </citation>
    <scope>NUCLEOTIDE SEQUENCE [LARGE SCALE GENOMIC DNA]</scope>
    <source>
        <strain evidence="1 2">GMNB39</strain>
    </source>
</reference>
<name>A0A433D621_9FUNG</name>
<organism evidence="1 2">
    <name type="scientific">Jimgerdemannia flammicorona</name>
    <dbReference type="NCBI Taxonomy" id="994334"/>
    <lineage>
        <taxon>Eukaryota</taxon>
        <taxon>Fungi</taxon>
        <taxon>Fungi incertae sedis</taxon>
        <taxon>Mucoromycota</taxon>
        <taxon>Mucoromycotina</taxon>
        <taxon>Endogonomycetes</taxon>
        <taxon>Endogonales</taxon>
        <taxon>Endogonaceae</taxon>
        <taxon>Jimgerdemannia</taxon>
    </lineage>
</organism>
<gene>
    <name evidence="1" type="ORF">BC936DRAFT_147129</name>
</gene>
<proteinExistence type="predicted"/>
<accession>A0A433D621</accession>
<dbReference type="EMBL" id="RBNI01006049">
    <property type="protein sequence ID" value="RUP46281.1"/>
    <property type="molecule type" value="Genomic_DNA"/>
</dbReference>
<comment type="caution">
    <text evidence="1">The sequence shown here is derived from an EMBL/GenBank/DDBJ whole genome shotgun (WGS) entry which is preliminary data.</text>
</comment>
<protein>
    <submittedName>
        <fullName evidence="1">Uncharacterized protein</fullName>
    </submittedName>
</protein>
<dbReference type="OrthoDB" id="10031169at2759"/>
<dbReference type="Proteomes" id="UP000268093">
    <property type="component" value="Unassembled WGS sequence"/>
</dbReference>